<dbReference type="GO" id="GO:0005576">
    <property type="term" value="C:extracellular region"/>
    <property type="evidence" value="ECO:0007669"/>
    <property type="project" value="UniProtKB-SubCell"/>
</dbReference>
<dbReference type="InterPro" id="IPR003995">
    <property type="entry name" value="RTX_toxin_determinant-A"/>
</dbReference>
<keyword evidence="5" id="KW-0677">Repeat</keyword>
<protein>
    <submittedName>
        <fullName evidence="8">Calcium-binding protein</fullName>
    </submittedName>
</protein>
<comment type="caution">
    <text evidence="8">The sequence shown here is derived from an EMBL/GenBank/DDBJ whole genome shotgun (WGS) entry which is preliminary data.</text>
</comment>
<dbReference type="InterPro" id="IPR011049">
    <property type="entry name" value="Serralysin-like_metalloprot_C"/>
</dbReference>
<evidence type="ECO:0000256" key="5">
    <source>
        <dbReference type="ARBA" id="ARBA00022737"/>
    </source>
</evidence>
<dbReference type="Pfam" id="PF00353">
    <property type="entry name" value="HemolysinCabind"/>
    <property type="match status" value="17"/>
</dbReference>
<dbReference type="GO" id="GO:0005509">
    <property type="term" value="F:calcium ion binding"/>
    <property type="evidence" value="ECO:0007669"/>
    <property type="project" value="InterPro"/>
</dbReference>
<dbReference type="InterPro" id="IPR019960">
    <property type="entry name" value="T1SS_VCA0849"/>
</dbReference>
<evidence type="ECO:0000256" key="2">
    <source>
        <dbReference type="ARBA" id="ARBA00004613"/>
    </source>
</evidence>
<sequence length="2205" mass="224098">MPDSVVIKVKSTFNQVIEFIARDATALANGNGYDGPAEASTRNAIAHVHTSARLSYSKWEMAGANSYIAEKLGDFKEIIPSSPADTYKDQYNNEVGRRIAEYARENDLDREDIDDLIIDALNNGHLIISLLDPRIANELPPVWDAPSGMWEDAAAPPDYTDLPVPPKEFIPPPPLAPDWTPALNVLPGMVAEALTPWGLAPTTGSPLTLDLDGDGIELTTFNAGTTVTFFDIDGDGFAEQTAWVGADDGLLARDLDESGAIESVDELFGSPSVDGFALLAELDSNGDHVINQYDDAWSELVVWKDADGDARTDSGELHSLSSLNIVSFDLAGVAASTSTINGNPISHTSTYTLTGGTTRTIADAWFVHDNTNSFYIGDYTFDERVLFLPTLRGFGEIADLHIAMSQNEDLLDLVQAFVSDWNIGRFEDSAALDSDVKGILWAWAGVEGIATYSRGANIDGKVLEFMEEYFGNEFRQLGIGPNPDVTSAGVLKEAWEILYSNIKAQLIAQVGGSDLFGDSLVYDVYAGELTGDMDLSQGAIDDLEAAAPSPGAPLVAYWEEIARFLDATKGLSNLTSGENTMMNTAVVATDATLTWSEIKTFSEPGTGSTINGTSGNDTLNGTADSETINGNAGTDTINAGAGHDTVTAGFGDDTVYGGDGNDTISGNSNGNYTFYGEDGNDTLLATSGDDILDGGAGNDTLTGGYGNDILRGGSGADVAYGGHGDDIYEYSSGNHLYVDISGADTIKLASGITSGDLSFFALDSGGQLVIQVGTLGTVQTTFFTTSGTLHSNRIETLMFADTSTFNFGSLTALTTYGTVTNDSIYGANTGSHLNDTLYGLAGDDQLDGNAGNDTLDGGDGNDRLIGNSGNDTYIASAGYDRIEETAGGTEVLVIPAGYSLSNLSFIRPISQQSSLEIHIEGLGQIFIYGQLTSNIPVETISFNGASTFDLTTAVIESIGGTGNDTFSGITAGASINDIMDGREGNDVLNGDMGDDTYYFSLGDDAIGEQGGNDTIRFREGWAPTDIVLYRMGFSLYVEDTNGNSIRSHQQFSIEGSSNYSAYEVEQIIFSDNTTWTLSSLEVEARGTNSGENISGTTDGDASSADTIRGLGGNDSIGGGAGNDTLDGGLGDDGLSGGTGDDTYIAGLGLDTINESNTGGNDTLHVTGGVTINDVTVSNHSAQHTKVVINSGVDEVTLNYLRDADTDYHVELIRFDDGFVATLPDYNSWQKGTSGNDTIAGNANHNVLIGYAGNDTITGAGGNDDAHGGAGDDLIDGGDGNDFLHGGVGTDTLTYASATAAVTVSLATITAQNTSGAGTDTVLGFENLTGSDYNDILTGDGNANVIQGGVGNDAMDGGGGVDTLTYAAATAGITMDLATSTGQATGGAGTDTVSNFENLVGSGYNDTLTGNNSDNVIEGGVGNDTIDGSGGNDTLTYVNATAGITMNLATGTGQATGGAGTDTISNFENLVGSGYNDTLTGNNSDNVVEGGAGNDTIDASGGVDTLTYINATGGITMNLATGTGQATGGAGTDTISNFENLIGSGFNDTLAGNGSDNILDGAGGIDTLSYVDAGAGITMNLATGTGQVTGGAGTDTVSNFENLTGSAYNDTLTGNGSANLMEGLAGNDTIDGAGGIDTLTYGAAAAGVTVSLATASAQNTVGAGTDTISNFENLTGSAYDDTLTGDSTANIIDGGAGNDTIDGGGGIDWLTYAAAASAVTVNLATLTGQNTGGAGTDTLSNFENLTGSAFNDTLTGDNANNVIEGGVGNDAIDGSGGIDTLTYVNATAGITMNLATGTGQATGGAGTDTISNFENLVGSGFNDTLTGNGSDNIIEGGAGNDTLNGSGGNDTLTYVNATAGIIMNIATATGQATGGAGIDTVSNFENLIGSAFNDTLTGNTSDNVMEGGAGNDTIDGGAGNNTLTYINATAGITMSLVTSTAQVTGGAGTDTVTNFVHLTGSSFNDTLTGNNSANIIQGGEGDDAIDGGIGNDTIDGGNGNDIIDGGNSSDTLSYASATTGVTVSLANSSAQNTGGAGTDTVSNFENLTGSASNDNLTGSTAANVISGGGGNDTIYGGAGNDTITGGDGDDILYGESGLDAFTGGLGADTYVFQAASAYSNVDTVSDFSTAQSDVLNLINLLGDYDPLTEAITDFVQITTSGANSNVAIDRDGTGSTYGFTQIATLTGVTGLTDEAALVTSGRLLVA</sequence>
<comment type="subcellular location">
    <subcellularLocation>
        <location evidence="1">Membrane</location>
    </subcellularLocation>
    <subcellularLocation>
        <location evidence="2">Secreted</location>
    </subcellularLocation>
</comment>
<dbReference type="PANTHER" id="PTHR38340:SF1">
    <property type="entry name" value="S-LAYER PROTEIN"/>
    <property type="match status" value="1"/>
</dbReference>
<dbReference type="RefSeq" id="WP_151040627.1">
    <property type="nucleotide sequence ID" value="NZ_VZUL01000002.1"/>
</dbReference>
<keyword evidence="6" id="KW-0843">Virulence</keyword>
<dbReference type="GO" id="GO:0016020">
    <property type="term" value="C:membrane"/>
    <property type="evidence" value="ECO:0007669"/>
    <property type="project" value="UniProtKB-SubCell"/>
</dbReference>
<organism evidence="8 9">
    <name type="scientific">Neorhizobium galegae</name>
    <name type="common">Rhizobium galegae</name>
    <dbReference type="NCBI Taxonomy" id="399"/>
    <lineage>
        <taxon>Bacteria</taxon>
        <taxon>Pseudomonadati</taxon>
        <taxon>Pseudomonadota</taxon>
        <taxon>Alphaproteobacteria</taxon>
        <taxon>Hyphomicrobiales</taxon>
        <taxon>Rhizobiaceae</taxon>
        <taxon>Rhizobium/Agrobacterium group</taxon>
        <taxon>Neorhizobium</taxon>
    </lineage>
</organism>
<keyword evidence="3" id="KW-0964">Secreted</keyword>
<dbReference type="PROSITE" id="PS00330">
    <property type="entry name" value="HEMOLYSIN_CALCIUM"/>
    <property type="match status" value="10"/>
</dbReference>
<evidence type="ECO:0000313" key="8">
    <source>
        <dbReference type="EMBL" id="KAB1085063.1"/>
    </source>
</evidence>
<evidence type="ECO:0000256" key="6">
    <source>
        <dbReference type="ARBA" id="ARBA00023026"/>
    </source>
</evidence>
<proteinExistence type="predicted"/>
<dbReference type="PRINTS" id="PR01488">
    <property type="entry name" value="RTXTOXINA"/>
</dbReference>
<evidence type="ECO:0000313" key="9">
    <source>
        <dbReference type="Proteomes" id="UP000386575"/>
    </source>
</evidence>
<dbReference type="InterPro" id="IPR001343">
    <property type="entry name" value="Hemolysn_Ca-bd"/>
</dbReference>
<dbReference type="GO" id="GO:0090729">
    <property type="term" value="F:toxin activity"/>
    <property type="evidence" value="ECO:0007669"/>
    <property type="project" value="UniProtKB-KW"/>
</dbReference>
<accession>A0A6A1TKC6</accession>
<dbReference type="NCBIfam" id="TIGR03661">
    <property type="entry name" value="T1SS_VCA0849"/>
    <property type="match status" value="1"/>
</dbReference>
<dbReference type="Gene3D" id="2.160.20.160">
    <property type="match status" value="1"/>
</dbReference>
<dbReference type="InterPro" id="IPR050557">
    <property type="entry name" value="RTX_toxin/Mannuronan_C5-epim"/>
</dbReference>
<dbReference type="PANTHER" id="PTHR38340">
    <property type="entry name" value="S-LAYER PROTEIN"/>
    <property type="match status" value="1"/>
</dbReference>
<dbReference type="EMBL" id="VZUL01000002">
    <property type="protein sequence ID" value="KAB1085063.1"/>
    <property type="molecule type" value="Genomic_DNA"/>
</dbReference>
<evidence type="ECO:0000256" key="1">
    <source>
        <dbReference type="ARBA" id="ARBA00004370"/>
    </source>
</evidence>
<gene>
    <name evidence="8" type="ORF">F4V91_00590</name>
</gene>
<keyword evidence="7" id="KW-0472">Membrane</keyword>
<evidence type="ECO:0000256" key="7">
    <source>
        <dbReference type="ARBA" id="ARBA00023136"/>
    </source>
</evidence>
<keyword evidence="4" id="KW-0800">Toxin</keyword>
<dbReference type="SUPFAM" id="SSF51120">
    <property type="entry name" value="beta-Roll"/>
    <property type="match status" value="11"/>
</dbReference>
<dbReference type="Proteomes" id="UP000386575">
    <property type="component" value="Unassembled WGS sequence"/>
</dbReference>
<evidence type="ECO:0000256" key="4">
    <source>
        <dbReference type="ARBA" id="ARBA00022656"/>
    </source>
</evidence>
<evidence type="ECO:0000256" key="3">
    <source>
        <dbReference type="ARBA" id="ARBA00022525"/>
    </source>
</evidence>
<dbReference type="PRINTS" id="PR00313">
    <property type="entry name" value="CABNDNGRPT"/>
</dbReference>
<name>A0A6A1TKC6_NEOGA</name>
<dbReference type="InterPro" id="IPR018511">
    <property type="entry name" value="Hemolysin-typ_Ca-bd_CS"/>
</dbReference>
<dbReference type="Gene3D" id="2.150.10.10">
    <property type="entry name" value="Serralysin-like metalloprotease, C-terminal"/>
    <property type="match status" value="10"/>
</dbReference>
<reference evidence="8 9" key="1">
    <citation type="submission" date="2019-09" db="EMBL/GenBank/DDBJ databases">
        <title>Genome sequencing of Ng87 strain.</title>
        <authorList>
            <person name="Karasev E.S."/>
            <person name="Andronov E."/>
        </authorList>
    </citation>
    <scope>NUCLEOTIDE SEQUENCE [LARGE SCALE GENOMIC DNA]</scope>
    <source>
        <strain evidence="8 9">Ng87</strain>
    </source>
</reference>